<evidence type="ECO:0000256" key="2">
    <source>
        <dbReference type="ARBA" id="ARBA00022723"/>
    </source>
</evidence>
<sequence length="232" mass="25987">MGQSPSTSDQQTEAKMSSVPVVLSNLQDDILRHAATLREYTSLNYKQLQSDIETLNKQLGSDEFMDANGKKLVFSIKKGSDTSILWRGTIRIVCAKVESVSNRIVSHRALNLRQFLQIRRIILYQANDDAARVLTPSVIDKVDSLSQSGGEIDECCICMERTPEVILPCAHMYCLPCIEQWNVSNKTCPICRETLETTDESWVISEKPDSAEVAEELRQCLTSLADTDKSPE</sequence>
<dbReference type="GO" id="GO:0051865">
    <property type="term" value="P:protein autoubiquitination"/>
    <property type="evidence" value="ECO:0007669"/>
    <property type="project" value="TreeGrafter"/>
</dbReference>
<dbReference type="InterPro" id="IPR013083">
    <property type="entry name" value="Znf_RING/FYVE/PHD"/>
</dbReference>
<dbReference type="PANTHER" id="PTHR12109:SF3">
    <property type="entry name" value="RING FINGER PROTEIN 141"/>
    <property type="match status" value="1"/>
</dbReference>
<evidence type="ECO:0000313" key="8">
    <source>
        <dbReference type="Proteomes" id="UP000014500"/>
    </source>
</evidence>
<dbReference type="InterPro" id="IPR047126">
    <property type="entry name" value="RNF141-like"/>
</dbReference>
<dbReference type="SMART" id="SM00184">
    <property type="entry name" value="RING"/>
    <property type="match status" value="1"/>
</dbReference>
<reference evidence="7" key="2">
    <citation type="submission" date="2015-02" db="UniProtKB">
        <authorList>
            <consortium name="EnsemblMetazoa"/>
        </authorList>
    </citation>
    <scope>IDENTIFICATION</scope>
</reference>
<dbReference type="STRING" id="126957.T1IQR9"/>
<keyword evidence="8" id="KW-1185">Reference proteome</keyword>
<dbReference type="InterPro" id="IPR001841">
    <property type="entry name" value="Znf_RING"/>
</dbReference>
<dbReference type="Proteomes" id="UP000014500">
    <property type="component" value="Unassembled WGS sequence"/>
</dbReference>
<dbReference type="EMBL" id="JH431313">
    <property type="status" value="NOT_ANNOTATED_CDS"/>
    <property type="molecule type" value="Genomic_DNA"/>
</dbReference>
<proteinExistence type="predicted"/>
<dbReference type="PhylomeDB" id="T1IQR9"/>
<dbReference type="AlphaFoldDB" id="T1IQR9"/>
<feature type="domain" description="RING-type" evidence="6">
    <location>
        <begin position="155"/>
        <end position="192"/>
    </location>
</feature>
<dbReference type="OMA" id="RHRNCPV"/>
<evidence type="ECO:0000313" key="7">
    <source>
        <dbReference type="EnsemblMetazoa" id="SMAR003393-PA"/>
    </source>
</evidence>
<evidence type="ECO:0000256" key="5">
    <source>
        <dbReference type="PROSITE-ProRule" id="PRU00175"/>
    </source>
</evidence>
<dbReference type="SUPFAM" id="SSF57850">
    <property type="entry name" value="RING/U-box"/>
    <property type="match status" value="1"/>
</dbReference>
<dbReference type="InterPro" id="IPR043400">
    <property type="entry name" value="RING-HC_RNF141"/>
</dbReference>
<dbReference type="InterPro" id="IPR017907">
    <property type="entry name" value="Znf_RING_CS"/>
</dbReference>
<reference evidence="8" key="1">
    <citation type="submission" date="2011-05" db="EMBL/GenBank/DDBJ databases">
        <authorList>
            <person name="Richards S.R."/>
            <person name="Qu J."/>
            <person name="Jiang H."/>
            <person name="Jhangiani S.N."/>
            <person name="Agravi P."/>
            <person name="Goodspeed R."/>
            <person name="Gross S."/>
            <person name="Mandapat C."/>
            <person name="Jackson L."/>
            <person name="Mathew T."/>
            <person name="Pu L."/>
            <person name="Thornton R."/>
            <person name="Saada N."/>
            <person name="Wilczek-Boney K.B."/>
            <person name="Lee S."/>
            <person name="Kovar C."/>
            <person name="Wu Y."/>
            <person name="Scherer S.E."/>
            <person name="Worley K.C."/>
            <person name="Muzny D.M."/>
            <person name="Gibbs R."/>
        </authorList>
    </citation>
    <scope>NUCLEOTIDE SEQUENCE</scope>
    <source>
        <strain evidence="8">Brora</strain>
    </source>
</reference>
<dbReference type="PANTHER" id="PTHR12109">
    <property type="entry name" value="RING FINGER PROTEIN 141-RELATED"/>
    <property type="match status" value="1"/>
</dbReference>
<dbReference type="GO" id="GO:0008270">
    <property type="term" value="F:zinc ion binding"/>
    <property type="evidence" value="ECO:0007669"/>
    <property type="project" value="UniProtKB-KW"/>
</dbReference>
<organism evidence="7 8">
    <name type="scientific">Strigamia maritima</name>
    <name type="common">European centipede</name>
    <name type="synonym">Geophilus maritimus</name>
    <dbReference type="NCBI Taxonomy" id="126957"/>
    <lineage>
        <taxon>Eukaryota</taxon>
        <taxon>Metazoa</taxon>
        <taxon>Ecdysozoa</taxon>
        <taxon>Arthropoda</taxon>
        <taxon>Myriapoda</taxon>
        <taxon>Chilopoda</taxon>
        <taxon>Pleurostigmophora</taxon>
        <taxon>Geophilomorpha</taxon>
        <taxon>Linotaeniidae</taxon>
        <taxon>Strigamia</taxon>
    </lineage>
</organism>
<dbReference type="PROSITE" id="PS50089">
    <property type="entry name" value="ZF_RING_2"/>
    <property type="match status" value="1"/>
</dbReference>
<evidence type="ECO:0000259" key="6">
    <source>
        <dbReference type="PROSITE" id="PS50089"/>
    </source>
</evidence>
<accession>T1IQR9</accession>
<dbReference type="Gene3D" id="3.30.40.10">
    <property type="entry name" value="Zinc/RING finger domain, C3HC4 (zinc finger)"/>
    <property type="match status" value="1"/>
</dbReference>
<dbReference type="HOGENOM" id="CLU_080007_0_0_1"/>
<dbReference type="Pfam" id="PF13920">
    <property type="entry name" value="zf-C3HC4_3"/>
    <property type="match status" value="1"/>
</dbReference>
<dbReference type="CDD" id="cd16545">
    <property type="entry name" value="RING-HC_RNF141"/>
    <property type="match status" value="1"/>
</dbReference>
<dbReference type="PROSITE" id="PS00518">
    <property type="entry name" value="ZF_RING_1"/>
    <property type="match status" value="1"/>
</dbReference>
<keyword evidence="2" id="KW-0479">Metal-binding</keyword>
<evidence type="ECO:0000256" key="4">
    <source>
        <dbReference type="ARBA" id="ARBA00022833"/>
    </source>
</evidence>
<keyword evidence="3 5" id="KW-0863">Zinc-finger</keyword>
<protein>
    <recommendedName>
        <fullName evidence="1">RING finger protein 141</fullName>
    </recommendedName>
</protein>
<keyword evidence="4" id="KW-0862">Zinc</keyword>
<evidence type="ECO:0000256" key="3">
    <source>
        <dbReference type="ARBA" id="ARBA00022771"/>
    </source>
</evidence>
<name>T1IQR9_STRMM</name>
<dbReference type="EnsemblMetazoa" id="SMAR003393-RA">
    <property type="protein sequence ID" value="SMAR003393-PA"/>
    <property type="gene ID" value="SMAR003393"/>
</dbReference>
<dbReference type="GO" id="GO:0004842">
    <property type="term" value="F:ubiquitin-protein transferase activity"/>
    <property type="evidence" value="ECO:0007669"/>
    <property type="project" value="TreeGrafter"/>
</dbReference>
<evidence type="ECO:0000256" key="1">
    <source>
        <dbReference type="ARBA" id="ARBA00022017"/>
    </source>
</evidence>
<dbReference type="eggNOG" id="KOG1039">
    <property type="taxonomic scope" value="Eukaryota"/>
</dbReference>